<comment type="caution">
    <text evidence="1">The sequence shown here is derived from an EMBL/GenBank/DDBJ whole genome shotgun (WGS) entry which is preliminary data.</text>
</comment>
<evidence type="ECO:0000313" key="1">
    <source>
        <dbReference type="EMBL" id="CAD6548947.1"/>
    </source>
</evidence>
<protein>
    <submittedName>
        <fullName evidence="1">Uncharacterized protein</fullName>
    </submittedName>
</protein>
<proteinExistence type="predicted"/>
<reference evidence="1 2" key="1">
    <citation type="submission" date="2020-10" db="EMBL/GenBank/DDBJ databases">
        <authorList>
            <person name="Peeters C."/>
        </authorList>
    </citation>
    <scope>NUCLEOTIDE SEQUENCE [LARGE SCALE GENOMIC DNA]</scope>
    <source>
        <strain evidence="1 2">LMG 28140</strain>
    </source>
</reference>
<evidence type="ECO:0000313" key="2">
    <source>
        <dbReference type="Proteomes" id="UP000598032"/>
    </source>
</evidence>
<sequence length="369" mass="36583">MVVDRVASTGTTQSYTQQAIENLSAQIVPGGLGGVTRGLPEAPYSSSTMLLGTYGGLVDSSRASYGGATALFGPSSGLAASQIDPSPAALADTGGSAENLLYAWDRGKQYGADGWNATKQFAHDMVGATSMDAARANGDAGNFGEAVVKGTQSFLEAGVTVFTLGTAASIKTGITALVNGGRAALASDLVGGGAPIFSSGGLLGSRMWASSVGTGAIGAVINGGSQFLQNGTINPVDVAVSFGTGAAGSLYGSFGWNVAVNAAGGAANTAINNVLYGKNDSIVAAGFTSGALSSLGYGIGKFSESWMSSTLKPTINTANWAATGIWSSSGWNLFRPNSTAVIGGTIAGGLGQEVLGPVIPSFPYGSGKK</sequence>
<name>A0ABN7I5Q0_9BURK</name>
<accession>A0ABN7I5Q0</accession>
<keyword evidence="2" id="KW-1185">Reference proteome</keyword>
<gene>
    <name evidence="1" type="ORF">LMG28140_04685</name>
</gene>
<dbReference type="EMBL" id="CAJHCP010000010">
    <property type="protein sequence ID" value="CAD6548947.1"/>
    <property type="molecule type" value="Genomic_DNA"/>
</dbReference>
<organism evidence="1 2">
    <name type="scientific">Paraburkholderia metrosideri</name>
    <dbReference type="NCBI Taxonomy" id="580937"/>
    <lineage>
        <taxon>Bacteria</taxon>
        <taxon>Pseudomonadati</taxon>
        <taxon>Pseudomonadota</taxon>
        <taxon>Betaproteobacteria</taxon>
        <taxon>Burkholderiales</taxon>
        <taxon>Burkholderiaceae</taxon>
        <taxon>Paraburkholderia</taxon>
    </lineage>
</organism>
<dbReference type="Proteomes" id="UP000598032">
    <property type="component" value="Unassembled WGS sequence"/>
</dbReference>